<dbReference type="InterPro" id="IPR013099">
    <property type="entry name" value="K_chnl_dom"/>
</dbReference>
<feature type="domain" description="Potassium channel" evidence="11">
    <location>
        <begin position="247"/>
        <end position="318"/>
    </location>
</feature>
<evidence type="ECO:0000256" key="5">
    <source>
        <dbReference type="ARBA" id="ARBA00023065"/>
    </source>
</evidence>
<evidence type="ECO:0000256" key="2">
    <source>
        <dbReference type="ARBA" id="ARBA00022448"/>
    </source>
</evidence>
<keyword evidence="6 10" id="KW-0472">Membrane</keyword>
<dbReference type="STRING" id="1149755.A0A2J6SBD8"/>
<dbReference type="GO" id="GO:0015271">
    <property type="term" value="F:outward rectifier potassium channel activity"/>
    <property type="evidence" value="ECO:0007669"/>
    <property type="project" value="TreeGrafter"/>
</dbReference>
<feature type="transmembrane region" description="Helical" evidence="10">
    <location>
        <begin position="295"/>
        <end position="319"/>
    </location>
</feature>
<evidence type="ECO:0000256" key="3">
    <source>
        <dbReference type="ARBA" id="ARBA00022692"/>
    </source>
</evidence>
<dbReference type="Pfam" id="PF07885">
    <property type="entry name" value="Ion_trans_2"/>
    <property type="match status" value="2"/>
</dbReference>
<reference evidence="12 13" key="1">
    <citation type="submission" date="2016-04" db="EMBL/GenBank/DDBJ databases">
        <title>A degradative enzymes factory behind the ericoid mycorrhizal symbiosis.</title>
        <authorList>
            <consortium name="DOE Joint Genome Institute"/>
            <person name="Martino E."/>
            <person name="Morin E."/>
            <person name="Grelet G."/>
            <person name="Kuo A."/>
            <person name="Kohler A."/>
            <person name="Daghino S."/>
            <person name="Barry K."/>
            <person name="Choi C."/>
            <person name="Cichocki N."/>
            <person name="Clum A."/>
            <person name="Copeland A."/>
            <person name="Hainaut M."/>
            <person name="Haridas S."/>
            <person name="Labutti K."/>
            <person name="Lindquist E."/>
            <person name="Lipzen A."/>
            <person name="Khouja H.-R."/>
            <person name="Murat C."/>
            <person name="Ohm R."/>
            <person name="Olson A."/>
            <person name="Spatafora J."/>
            <person name="Veneault-Fourrey C."/>
            <person name="Henrissat B."/>
            <person name="Grigoriev I."/>
            <person name="Martin F."/>
            <person name="Perotto S."/>
        </authorList>
    </citation>
    <scope>NUCLEOTIDE SEQUENCE [LARGE SCALE GENOMIC DNA]</scope>
    <source>
        <strain evidence="12 13">F</strain>
    </source>
</reference>
<dbReference type="EMBL" id="KZ613937">
    <property type="protein sequence ID" value="PMD48076.1"/>
    <property type="molecule type" value="Genomic_DNA"/>
</dbReference>
<keyword evidence="5 8" id="KW-0406">Ion transport</keyword>
<comment type="similarity">
    <text evidence="8">Belongs to the two pore domain potassium channel (TC 1.A.1.8) family.</text>
</comment>
<evidence type="ECO:0000256" key="6">
    <source>
        <dbReference type="ARBA" id="ARBA00023136"/>
    </source>
</evidence>
<feature type="transmembrane region" description="Helical" evidence="10">
    <location>
        <begin position="155"/>
        <end position="175"/>
    </location>
</feature>
<protein>
    <submittedName>
        <fullName evidence="12">Voltage-gated potassium channel</fullName>
    </submittedName>
</protein>
<evidence type="ECO:0000256" key="7">
    <source>
        <dbReference type="ARBA" id="ARBA00023303"/>
    </source>
</evidence>
<evidence type="ECO:0000313" key="13">
    <source>
        <dbReference type="Proteomes" id="UP000235786"/>
    </source>
</evidence>
<evidence type="ECO:0000256" key="1">
    <source>
        <dbReference type="ARBA" id="ARBA00004141"/>
    </source>
</evidence>
<evidence type="ECO:0000256" key="9">
    <source>
        <dbReference type="SAM" id="MobiDB-lite"/>
    </source>
</evidence>
<feature type="transmembrane region" description="Helical" evidence="10">
    <location>
        <begin position="459"/>
        <end position="484"/>
    </location>
</feature>
<evidence type="ECO:0000256" key="10">
    <source>
        <dbReference type="SAM" id="Phobius"/>
    </source>
</evidence>
<name>A0A2J6SBD8_HYAVF</name>
<feature type="domain" description="Potassium channel" evidence="11">
    <location>
        <begin position="407"/>
        <end position="481"/>
    </location>
</feature>
<keyword evidence="3 8" id="KW-0812">Transmembrane</keyword>
<evidence type="ECO:0000259" key="11">
    <source>
        <dbReference type="Pfam" id="PF07885"/>
    </source>
</evidence>
<dbReference type="PANTHER" id="PTHR11003:SF342">
    <property type="entry name" value="OUTWARD-RECTIFIER POTASSIUM CHANNEL TOK1"/>
    <property type="match status" value="1"/>
</dbReference>
<gene>
    <name evidence="12" type="ORF">L207DRAFT_559820</name>
</gene>
<feature type="transmembrane region" description="Helical" evidence="10">
    <location>
        <begin position="240"/>
        <end position="258"/>
    </location>
</feature>
<feature type="transmembrane region" description="Helical" evidence="10">
    <location>
        <begin position="76"/>
        <end position="101"/>
    </location>
</feature>
<feature type="transmembrane region" description="Helical" evidence="10">
    <location>
        <begin position="430"/>
        <end position="447"/>
    </location>
</feature>
<evidence type="ECO:0000313" key="12">
    <source>
        <dbReference type="EMBL" id="PMD48076.1"/>
    </source>
</evidence>
<dbReference type="InterPro" id="IPR003280">
    <property type="entry name" value="2pore_dom_K_chnl"/>
</dbReference>
<proteinExistence type="inferred from homology"/>
<dbReference type="GO" id="GO:0022841">
    <property type="term" value="F:potassium ion leak channel activity"/>
    <property type="evidence" value="ECO:0007669"/>
    <property type="project" value="TreeGrafter"/>
</dbReference>
<dbReference type="PRINTS" id="PR01333">
    <property type="entry name" value="2POREKCHANEL"/>
</dbReference>
<dbReference type="GO" id="GO:0030322">
    <property type="term" value="P:stabilization of membrane potential"/>
    <property type="evidence" value="ECO:0007669"/>
    <property type="project" value="TreeGrafter"/>
</dbReference>
<organism evidence="12 13">
    <name type="scientific">Hyaloscypha variabilis (strain UAMH 11265 / GT02V1 / F)</name>
    <name type="common">Meliniomyces variabilis</name>
    <dbReference type="NCBI Taxonomy" id="1149755"/>
    <lineage>
        <taxon>Eukaryota</taxon>
        <taxon>Fungi</taxon>
        <taxon>Dikarya</taxon>
        <taxon>Ascomycota</taxon>
        <taxon>Pezizomycotina</taxon>
        <taxon>Leotiomycetes</taxon>
        <taxon>Helotiales</taxon>
        <taxon>Hyaloscyphaceae</taxon>
        <taxon>Hyaloscypha</taxon>
        <taxon>Hyaloscypha variabilis</taxon>
    </lineage>
</organism>
<dbReference type="SUPFAM" id="SSF81324">
    <property type="entry name" value="Voltage-gated potassium channels"/>
    <property type="match status" value="2"/>
</dbReference>
<keyword evidence="4 10" id="KW-1133">Transmembrane helix</keyword>
<feature type="transmembrane region" description="Helical" evidence="10">
    <location>
        <begin position="130"/>
        <end position="148"/>
    </location>
</feature>
<feature type="region of interest" description="Disordered" evidence="9">
    <location>
        <begin position="1"/>
        <end position="30"/>
    </location>
</feature>
<dbReference type="AlphaFoldDB" id="A0A2J6SBD8"/>
<keyword evidence="13" id="KW-1185">Reference proteome</keyword>
<dbReference type="PANTHER" id="PTHR11003">
    <property type="entry name" value="POTASSIUM CHANNEL, SUBFAMILY K"/>
    <property type="match status" value="1"/>
</dbReference>
<evidence type="ECO:0000256" key="4">
    <source>
        <dbReference type="ARBA" id="ARBA00022989"/>
    </source>
</evidence>
<dbReference type="Gene3D" id="1.10.287.70">
    <property type="match status" value="2"/>
</dbReference>
<keyword evidence="2 8" id="KW-0813">Transport</keyword>
<feature type="transmembrane region" description="Helical" evidence="10">
    <location>
        <begin position="399"/>
        <end position="418"/>
    </location>
</feature>
<accession>A0A2J6SBD8</accession>
<feature type="transmembrane region" description="Helical" evidence="10">
    <location>
        <begin position="195"/>
        <end position="219"/>
    </location>
</feature>
<dbReference type="Proteomes" id="UP000235786">
    <property type="component" value="Unassembled WGS sequence"/>
</dbReference>
<sequence>MATSAKSSDEQPMRSVSTAPSSPEPDQKSLKIAAVDENDDADEDVEGLESSEVDVWEAEKAGEGYFMPIRVWCASVLFPLCAGCFGPLASAFGICAITHSWKVQDLVKAPDNMYVGTDVKDPEWLLVPNGLSLALSLLANFSLLLSMANRLPFSIAQFLAILSFFGSSIILIVLTSLANSRTWSAPEGSSLSSSFYFACISAGISLTNALLLSFTFYYAKVLKEIPTDLTMTLTLPQRTLMVQSLGFVIYIMSGAAVFSHVEGWLFTDAIYWGTVTLLTIGFGDMTPTTHTGRSLIIPFATSGIVMLGLVIGSIGALVLDRGAKKMFARMTVNSREKKIRLATEKLAAERTMSTVTTQSQLDPTSSDPNEHPHLLNEKAEFSLMREVQADVSRSQQLRLFIIATAAIFALWLLGGLVFWKTEEASQSWSYFDGLYFCFISLMTIGYGDLEVQSAAGKAAFVYWAFLAVPTMTILVASMGATFLIGVKAIIHRIDDFVVLPHEGRKDSYLNKMHKMGKLKVKAKWGHRFGWSEHKDGRERHWHHEHGEGVRNPDTGVVHHDHRKIHANLSHEDKWTHQDLLYQLAREIRELLPKLSDSKGRKYTYEEWTKFIHLLNHDASKKDHISAASWSWLDDSSPLFRHRNETAWILERLSMRLENELKKDTNGRDEGKGITEE</sequence>
<dbReference type="GO" id="GO:0005886">
    <property type="term" value="C:plasma membrane"/>
    <property type="evidence" value="ECO:0007669"/>
    <property type="project" value="TreeGrafter"/>
</dbReference>
<evidence type="ECO:0000256" key="8">
    <source>
        <dbReference type="RuleBase" id="RU003857"/>
    </source>
</evidence>
<keyword evidence="7 8" id="KW-0407">Ion channel</keyword>
<comment type="subcellular location">
    <subcellularLocation>
        <location evidence="1">Membrane</location>
        <topology evidence="1">Multi-pass membrane protein</topology>
    </subcellularLocation>
</comment>
<dbReference type="OrthoDB" id="297496at2759"/>